<dbReference type="AlphaFoldDB" id="A0A098LXT9"/>
<feature type="chain" id="PRO_5001937606" evidence="1">
    <location>
        <begin position="26"/>
        <end position="138"/>
    </location>
</feature>
<reference evidence="2" key="2">
    <citation type="submission" date="2014-09" db="EMBL/GenBank/DDBJ databases">
        <authorList>
            <person name="Gonzales D.T.T."/>
            <person name="Saloma C.P."/>
        </authorList>
    </citation>
    <scope>NUCLEOTIDE SEQUENCE</scope>
    <source>
        <tissue evidence="2">Venom duct</tissue>
    </source>
</reference>
<sequence length="138" mass="15701">MTMSLAILMCTTMVTAMMATANVQSGPVNENMRCDSYQACGVKDGDTWNYMCLCNGADLCPLYDDSHGIEEFVYFCETVDDAPRCTDLDDVAIKILPDYYGQLCCRCRTYTWREGSDHVYCEELLEGYQFLIRKLSLK</sequence>
<keyword evidence="1" id="KW-0732">Signal</keyword>
<accession>A0A098LXT9</accession>
<organism evidence="2">
    <name type="scientific">Gemmula speciosa</name>
    <name type="common">Splendid gem-turris</name>
    <name type="synonym">Pleurotoma speciosa</name>
    <dbReference type="NCBI Taxonomy" id="439592"/>
    <lineage>
        <taxon>Eukaryota</taxon>
        <taxon>Metazoa</taxon>
        <taxon>Spiralia</taxon>
        <taxon>Lophotrochozoa</taxon>
        <taxon>Mollusca</taxon>
        <taxon>Gastropoda</taxon>
        <taxon>Caenogastropoda</taxon>
        <taxon>Neogastropoda</taxon>
        <taxon>Conoidea</taxon>
        <taxon>Turridae</taxon>
        <taxon>Gemmula</taxon>
    </lineage>
</organism>
<feature type="signal peptide" evidence="1">
    <location>
        <begin position="1"/>
        <end position="25"/>
    </location>
</feature>
<protein>
    <submittedName>
        <fullName evidence="2">Gsp_19 putative toxin</fullName>
    </submittedName>
</protein>
<evidence type="ECO:0000256" key="1">
    <source>
        <dbReference type="SAM" id="SignalP"/>
    </source>
</evidence>
<evidence type="ECO:0000313" key="2">
    <source>
        <dbReference type="EMBL" id="JAC94775.1"/>
    </source>
</evidence>
<name>A0A098LXT9_GEMSP</name>
<proteinExistence type="predicted"/>
<reference evidence="2" key="1">
    <citation type="journal article" date="2014" name="Toxicon">
        <title>A bioinformatics survey for conotoxin-like sequences in three turrid snail venom duct transcriptomes.</title>
        <authorList>
            <person name="Gonzales D.T."/>
            <person name="Saloma C.P."/>
        </authorList>
    </citation>
    <scope>NUCLEOTIDE SEQUENCE</scope>
    <source>
        <tissue evidence="2">Venom duct</tissue>
    </source>
</reference>
<dbReference type="EMBL" id="GBRA01000019">
    <property type="protein sequence ID" value="JAC94775.1"/>
    <property type="molecule type" value="Transcribed_RNA"/>
</dbReference>